<comment type="caution">
    <text evidence="6">The sequence shown here is derived from an EMBL/GenBank/DDBJ whole genome shotgun (WGS) entry which is preliminary data.</text>
</comment>
<dbReference type="PANTHER" id="PTHR23266">
    <property type="entry name" value="IMMUNOGLOBULIN HEAVY CHAIN"/>
    <property type="match status" value="1"/>
</dbReference>
<dbReference type="FunFam" id="2.60.40.10:FF:003074">
    <property type="entry name" value="Immunoglobulin heavy variable 11-1"/>
    <property type="match status" value="1"/>
</dbReference>
<dbReference type="InterPro" id="IPR013106">
    <property type="entry name" value="Ig_V-set"/>
</dbReference>
<gene>
    <name evidence="6" type="ORF">ACEWY4_003176</name>
</gene>
<dbReference type="EMBL" id="JBHFQA010000003">
    <property type="protein sequence ID" value="KAL2101415.1"/>
    <property type="molecule type" value="Genomic_DNA"/>
</dbReference>
<dbReference type="InterPro" id="IPR013783">
    <property type="entry name" value="Ig-like_fold"/>
</dbReference>
<dbReference type="AlphaFoldDB" id="A0ABD1KQJ4"/>
<dbReference type="InterPro" id="IPR007110">
    <property type="entry name" value="Ig-like_dom"/>
</dbReference>
<feature type="chain" id="PRO_5044849248" description="Ig-like domain-containing protein" evidence="4">
    <location>
        <begin position="19"/>
        <end position="339"/>
    </location>
</feature>
<dbReference type="GO" id="GO:0005576">
    <property type="term" value="C:extracellular region"/>
    <property type="evidence" value="ECO:0007669"/>
    <property type="project" value="UniProtKB-ARBA"/>
</dbReference>
<evidence type="ECO:0000256" key="3">
    <source>
        <dbReference type="ARBA" id="ARBA00043265"/>
    </source>
</evidence>
<organism evidence="6 7">
    <name type="scientific">Coilia grayii</name>
    <name type="common">Gray's grenadier anchovy</name>
    <dbReference type="NCBI Taxonomy" id="363190"/>
    <lineage>
        <taxon>Eukaryota</taxon>
        <taxon>Metazoa</taxon>
        <taxon>Chordata</taxon>
        <taxon>Craniata</taxon>
        <taxon>Vertebrata</taxon>
        <taxon>Euteleostomi</taxon>
        <taxon>Actinopterygii</taxon>
        <taxon>Neopterygii</taxon>
        <taxon>Teleostei</taxon>
        <taxon>Clupei</taxon>
        <taxon>Clupeiformes</taxon>
        <taxon>Clupeoidei</taxon>
        <taxon>Engraulidae</taxon>
        <taxon>Coilinae</taxon>
        <taxon>Coilia</taxon>
    </lineage>
</organism>
<evidence type="ECO:0000256" key="1">
    <source>
        <dbReference type="ARBA" id="ARBA00022859"/>
    </source>
</evidence>
<proteinExistence type="predicted"/>
<dbReference type="Proteomes" id="UP001591681">
    <property type="component" value="Unassembled WGS sequence"/>
</dbReference>
<dbReference type="InterPro" id="IPR050199">
    <property type="entry name" value="IgHV"/>
</dbReference>
<feature type="domain" description="Ig-like" evidence="5">
    <location>
        <begin position="227"/>
        <end position="339"/>
    </location>
</feature>
<accession>A0ABD1KQJ4</accession>
<dbReference type="InterPro" id="IPR036179">
    <property type="entry name" value="Ig-like_dom_sf"/>
</dbReference>
<evidence type="ECO:0000313" key="7">
    <source>
        <dbReference type="Proteomes" id="UP001591681"/>
    </source>
</evidence>
<dbReference type="InterPro" id="IPR003599">
    <property type="entry name" value="Ig_sub"/>
</dbReference>
<dbReference type="Pfam" id="PF07686">
    <property type="entry name" value="V-set"/>
    <property type="match status" value="2"/>
</dbReference>
<keyword evidence="3" id="KW-1280">Immunoglobulin</keyword>
<dbReference type="GO" id="GO:0019814">
    <property type="term" value="C:immunoglobulin complex"/>
    <property type="evidence" value="ECO:0007669"/>
    <property type="project" value="UniProtKB-KW"/>
</dbReference>
<keyword evidence="2" id="KW-1064">Adaptive immunity</keyword>
<evidence type="ECO:0000256" key="4">
    <source>
        <dbReference type="SAM" id="SignalP"/>
    </source>
</evidence>
<dbReference type="Gene3D" id="2.60.40.10">
    <property type="entry name" value="Immunoglobulins"/>
    <property type="match status" value="2"/>
</dbReference>
<keyword evidence="1" id="KW-0391">Immunity</keyword>
<name>A0ABD1KQJ4_9TELE</name>
<feature type="signal peptide" evidence="4">
    <location>
        <begin position="1"/>
        <end position="18"/>
    </location>
</feature>
<sequence length="339" mass="36386">MSLSALLLLLAAASSVHSEQLTQPASVTLQPGQTLTINCKVSYSVTSHATAWIRQPSGKGLEWINIIWGGGSTDHKESLKNKFSVSRDTSSNTITLQGKNMQPEDSAVYYSPQKLLDSGELRRAAASIMSTMTASLLLLMLAVTCCTQGIELIQPSHMVVNPGQSVSISCKMYQAMCLAELDSLASAGSPATDLLNEIRVATGYTKRAVSASPALPGLKCQSMESIPSSSVMARPGVESQTLIESESVIISPGGSHTLTCTASGFTFSSYYMAWVRQAPGKGLEWIAYIGTSSTPIYYSQSVQGRFTISRDDSSSKLYLKMANLRTEDTAVYYCARDPQ</sequence>
<evidence type="ECO:0000313" key="6">
    <source>
        <dbReference type="EMBL" id="KAL2101415.1"/>
    </source>
</evidence>
<dbReference type="GO" id="GO:0002250">
    <property type="term" value="P:adaptive immune response"/>
    <property type="evidence" value="ECO:0007669"/>
    <property type="project" value="UniProtKB-KW"/>
</dbReference>
<dbReference type="PROSITE" id="PS50835">
    <property type="entry name" value="IG_LIKE"/>
    <property type="match status" value="2"/>
</dbReference>
<dbReference type="SMART" id="SM00409">
    <property type="entry name" value="IG"/>
    <property type="match status" value="2"/>
</dbReference>
<evidence type="ECO:0000256" key="2">
    <source>
        <dbReference type="ARBA" id="ARBA00023130"/>
    </source>
</evidence>
<evidence type="ECO:0000259" key="5">
    <source>
        <dbReference type="PROSITE" id="PS50835"/>
    </source>
</evidence>
<keyword evidence="4" id="KW-0732">Signal</keyword>
<dbReference type="SUPFAM" id="SSF48726">
    <property type="entry name" value="Immunoglobulin"/>
    <property type="match status" value="2"/>
</dbReference>
<feature type="domain" description="Ig-like" evidence="5">
    <location>
        <begin position="18"/>
        <end position="109"/>
    </location>
</feature>
<dbReference type="SMART" id="SM00406">
    <property type="entry name" value="IGv"/>
    <property type="match status" value="2"/>
</dbReference>
<reference evidence="6 7" key="1">
    <citation type="submission" date="2024-09" db="EMBL/GenBank/DDBJ databases">
        <title>A chromosome-level genome assembly of Gray's grenadier anchovy, Coilia grayii.</title>
        <authorList>
            <person name="Fu Z."/>
        </authorList>
    </citation>
    <scope>NUCLEOTIDE SEQUENCE [LARGE SCALE GENOMIC DNA]</scope>
    <source>
        <strain evidence="6">G4</strain>
        <tissue evidence="6">Muscle</tissue>
    </source>
</reference>
<keyword evidence="7" id="KW-1185">Reference proteome</keyword>
<protein>
    <recommendedName>
        <fullName evidence="5">Ig-like domain-containing protein</fullName>
    </recommendedName>
</protein>